<dbReference type="Pfam" id="PF00109">
    <property type="entry name" value="ketoacyl-synt"/>
    <property type="match status" value="1"/>
</dbReference>
<dbReference type="EMBL" id="CP041666">
    <property type="protein sequence ID" value="QDP39923.1"/>
    <property type="molecule type" value="Genomic_DNA"/>
</dbReference>
<gene>
    <name evidence="5" type="ORF">FN924_06925</name>
</gene>
<dbReference type="InterPro" id="IPR016039">
    <property type="entry name" value="Thiolase-like"/>
</dbReference>
<organism evidence="5 6">
    <name type="scientific">Radiobacillus deserti</name>
    <dbReference type="NCBI Taxonomy" id="2594883"/>
    <lineage>
        <taxon>Bacteria</taxon>
        <taxon>Bacillati</taxon>
        <taxon>Bacillota</taxon>
        <taxon>Bacilli</taxon>
        <taxon>Bacillales</taxon>
        <taxon>Bacillaceae</taxon>
        <taxon>Radiobacillus</taxon>
    </lineage>
</organism>
<accession>A0A516KEU5</accession>
<proteinExistence type="inferred from homology"/>
<dbReference type="PROSITE" id="PS52004">
    <property type="entry name" value="KS3_2"/>
    <property type="match status" value="1"/>
</dbReference>
<evidence type="ECO:0000313" key="5">
    <source>
        <dbReference type="EMBL" id="QDP39923.1"/>
    </source>
</evidence>
<sequence length="398" mass="43372">MKIVCTGYGVLAPNTINIDAYKKNLEQGNCALELEEGAGPKDESNIVGYIREGLEEFELDKKEKRLPRVTKMGIKATKEAINSARIDLEGKKVGLFFGVSLGATGEELYQDAIKQANEDNYRKVPLVFSHYANTHSISAAIAHSIGLKGMVKTITTGCTSSLEAVEEAMVYLKSGKIDVAIVGGSDTPICPPTTYAFSKTRVLPLNQGLEDGAVPFHSDSAGFAMAEAAGAVILEREEDAVHRSADIRGEIVDIVSNNDGIYIFSLDESGEQMLAALKEVTMNRTPDYINSQALGIQINDKIEEKCSKTLFDHKIPYTSIKSMYGNPFGAIGILQVISTLLSLEHGFIPPTIRTDKKGYESMNVVTQTVYQEVKEVAITNHGYGGNNACAYIKKYNHR</sequence>
<evidence type="ECO:0000259" key="4">
    <source>
        <dbReference type="PROSITE" id="PS52004"/>
    </source>
</evidence>
<protein>
    <submittedName>
        <fullName evidence="5">Beta-ketoacyl synthase</fullName>
    </submittedName>
</protein>
<feature type="domain" description="Ketosynthase family 3 (KS3)" evidence="4">
    <location>
        <begin position="1"/>
        <end position="394"/>
    </location>
</feature>
<dbReference type="InterPro" id="IPR020841">
    <property type="entry name" value="PKS_Beta-ketoAc_synthase_dom"/>
</dbReference>
<dbReference type="GO" id="GO:0006633">
    <property type="term" value="P:fatty acid biosynthetic process"/>
    <property type="evidence" value="ECO:0007669"/>
    <property type="project" value="InterPro"/>
</dbReference>
<dbReference type="KEGG" id="aqt:FN924_06925"/>
<reference evidence="5 6" key="1">
    <citation type="submission" date="2019-07" db="EMBL/GenBank/DDBJ databases">
        <authorList>
            <person name="Li J."/>
        </authorList>
    </citation>
    <scope>NUCLEOTIDE SEQUENCE [LARGE SCALE GENOMIC DNA]</scope>
    <source>
        <strain evidence="5 6">TKL69</strain>
    </source>
</reference>
<dbReference type="AlphaFoldDB" id="A0A516KEU5"/>
<keyword evidence="6" id="KW-1185">Reference proteome</keyword>
<dbReference type="RefSeq" id="WP_143892992.1">
    <property type="nucleotide sequence ID" value="NZ_CP041666.1"/>
</dbReference>
<dbReference type="PANTHER" id="PTHR11712">
    <property type="entry name" value="POLYKETIDE SYNTHASE-RELATED"/>
    <property type="match status" value="1"/>
</dbReference>
<dbReference type="InterPro" id="IPR014030">
    <property type="entry name" value="Ketoacyl_synth_N"/>
</dbReference>
<dbReference type="GO" id="GO:0004315">
    <property type="term" value="F:3-oxoacyl-[acyl-carrier-protein] synthase activity"/>
    <property type="evidence" value="ECO:0007669"/>
    <property type="project" value="InterPro"/>
</dbReference>
<evidence type="ECO:0000256" key="1">
    <source>
        <dbReference type="ARBA" id="ARBA00008467"/>
    </source>
</evidence>
<dbReference type="PROSITE" id="PS00606">
    <property type="entry name" value="KS3_1"/>
    <property type="match status" value="1"/>
</dbReference>
<dbReference type="InterPro" id="IPR000794">
    <property type="entry name" value="Beta-ketoacyl_synthase"/>
</dbReference>
<dbReference type="InterPro" id="IPR018201">
    <property type="entry name" value="Ketoacyl_synth_AS"/>
</dbReference>
<dbReference type="PANTHER" id="PTHR11712:SF336">
    <property type="entry name" value="3-OXOACYL-[ACYL-CARRIER-PROTEIN] SYNTHASE, MITOCHONDRIAL"/>
    <property type="match status" value="1"/>
</dbReference>
<evidence type="ECO:0000256" key="2">
    <source>
        <dbReference type="ARBA" id="ARBA00022679"/>
    </source>
</evidence>
<dbReference type="SMART" id="SM00825">
    <property type="entry name" value="PKS_KS"/>
    <property type="match status" value="1"/>
</dbReference>
<dbReference type="OrthoDB" id="2773909at2"/>
<keyword evidence="2 3" id="KW-0808">Transferase</keyword>
<dbReference type="SUPFAM" id="SSF53901">
    <property type="entry name" value="Thiolase-like"/>
    <property type="match status" value="2"/>
</dbReference>
<dbReference type="Proteomes" id="UP000315215">
    <property type="component" value="Chromosome"/>
</dbReference>
<dbReference type="InterPro" id="IPR014031">
    <property type="entry name" value="Ketoacyl_synth_C"/>
</dbReference>
<evidence type="ECO:0000313" key="6">
    <source>
        <dbReference type="Proteomes" id="UP000315215"/>
    </source>
</evidence>
<dbReference type="Gene3D" id="3.40.47.10">
    <property type="match status" value="2"/>
</dbReference>
<dbReference type="Pfam" id="PF02801">
    <property type="entry name" value="Ketoacyl-synt_C"/>
    <property type="match status" value="1"/>
</dbReference>
<comment type="similarity">
    <text evidence="1 3">Belongs to the thiolase-like superfamily. Beta-ketoacyl-ACP synthases family.</text>
</comment>
<evidence type="ECO:0000256" key="3">
    <source>
        <dbReference type="RuleBase" id="RU003694"/>
    </source>
</evidence>
<name>A0A516KEU5_9BACI</name>